<dbReference type="AlphaFoldDB" id="A0A0R1PCU7"/>
<dbReference type="PANTHER" id="PTHR33885:SF3">
    <property type="entry name" value="PHAGE SHOCK PROTEIN C"/>
    <property type="match status" value="1"/>
</dbReference>
<evidence type="ECO:0000313" key="10">
    <source>
        <dbReference type="Proteomes" id="UP000051445"/>
    </source>
</evidence>
<keyword evidence="4 7" id="KW-1133">Transmembrane helix</keyword>
<feature type="domain" description="Phage shock protein PspC N-terminal" evidence="8">
    <location>
        <begin position="2"/>
        <end position="44"/>
    </location>
</feature>
<reference evidence="9 10" key="1">
    <citation type="journal article" date="2015" name="Genome Announc.">
        <title>Expanding the biotechnology potential of lactobacilli through comparative genomics of 213 strains and associated genera.</title>
        <authorList>
            <person name="Sun Z."/>
            <person name="Harris H.M."/>
            <person name="McCann A."/>
            <person name="Guo C."/>
            <person name="Argimon S."/>
            <person name="Zhang W."/>
            <person name="Yang X."/>
            <person name="Jeffery I.B."/>
            <person name="Cooney J.C."/>
            <person name="Kagawa T.F."/>
            <person name="Liu W."/>
            <person name="Song Y."/>
            <person name="Salvetti E."/>
            <person name="Wrobel A."/>
            <person name="Rasinkangas P."/>
            <person name="Parkhill J."/>
            <person name="Rea M.C."/>
            <person name="O'Sullivan O."/>
            <person name="Ritari J."/>
            <person name="Douillard F.P."/>
            <person name="Paul Ross R."/>
            <person name="Yang R."/>
            <person name="Briner A.E."/>
            <person name="Felis G.E."/>
            <person name="de Vos W.M."/>
            <person name="Barrangou R."/>
            <person name="Klaenhammer T.R."/>
            <person name="Caufield P.W."/>
            <person name="Cui Y."/>
            <person name="Zhang H."/>
            <person name="O'Toole P.W."/>
        </authorList>
    </citation>
    <scope>NUCLEOTIDE SEQUENCE [LARGE SCALE GENOMIC DNA]</scope>
    <source>
        <strain evidence="9 10">DSM 13145</strain>
    </source>
</reference>
<comment type="subcellular location">
    <subcellularLocation>
        <location evidence="1">Cell membrane</location>
        <topology evidence="1">Single-pass membrane protein</topology>
    </subcellularLocation>
</comment>
<evidence type="ECO:0000256" key="7">
    <source>
        <dbReference type="SAM" id="Phobius"/>
    </source>
</evidence>
<dbReference type="InterPro" id="IPR007168">
    <property type="entry name" value="Phageshock_PspC_N"/>
</dbReference>
<evidence type="ECO:0000256" key="3">
    <source>
        <dbReference type="ARBA" id="ARBA00022692"/>
    </source>
</evidence>
<proteinExistence type="predicted"/>
<keyword evidence="2" id="KW-1003">Cell membrane</keyword>
<dbReference type="PANTHER" id="PTHR33885">
    <property type="entry name" value="PHAGE SHOCK PROTEIN C"/>
    <property type="match status" value="1"/>
</dbReference>
<feature type="transmembrane region" description="Helical" evidence="7">
    <location>
        <begin position="12"/>
        <end position="38"/>
    </location>
</feature>
<organism evidence="9 10">
    <name type="scientific">Limosilactobacillus frumenti DSM 13145</name>
    <dbReference type="NCBI Taxonomy" id="1423746"/>
    <lineage>
        <taxon>Bacteria</taxon>
        <taxon>Bacillati</taxon>
        <taxon>Bacillota</taxon>
        <taxon>Bacilli</taxon>
        <taxon>Lactobacillales</taxon>
        <taxon>Lactobacillaceae</taxon>
        <taxon>Limosilactobacillus</taxon>
    </lineage>
</organism>
<sequence length="93" mass="10468">MSGLARYFNWNITLVRVLFVVLMIATGIFPAVVLYLVLFAIMPSDPAHPGVLDFFKSLGDLGNAIERGPEHKQSRRNLTDVEEHDVKKNGRDE</sequence>
<dbReference type="STRING" id="1423746.FD27_GL000105"/>
<evidence type="ECO:0000256" key="5">
    <source>
        <dbReference type="ARBA" id="ARBA00023136"/>
    </source>
</evidence>
<evidence type="ECO:0000256" key="6">
    <source>
        <dbReference type="SAM" id="MobiDB-lite"/>
    </source>
</evidence>
<keyword evidence="5 7" id="KW-0472">Membrane</keyword>
<feature type="region of interest" description="Disordered" evidence="6">
    <location>
        <begin position="66"/>
        <end position="93"/>
    </location>
</feature>
<dbReference type="PATRIC" id="fig|1423746.3.peg.107"/>
<evidence type="ECO:0000256" key="4">
    <source>
        <dbReference type="ARBA" id="ARBA00022989"/>
    </source>
</evidence>
<dbReference type="Proteomes" id="UP000051445">
    <property type="component" value="Unassembled WGS sequence"/>
</dbReference>
<keyword evidence="10" id="KW-1185">Reference proteome</keyword>
<accession>A0A0R1PCU7</accession>
<evidence type="ECO:0000313" key="9">
    <source>
        <dbReference type="EMBL" id="KRL28404.1"/>
    </source>
</evidence>
<gene>
    <name evidence="9" type="ORF">FD27_GL000105</name>
</gene>
<protein>
    <recommendedName>
        <fullName evidence="8">Phage shock protein PspC N-terminal domain-containing protein</fullName>
    </recommendedName>
</protein>
<evidence type="ECO:0000256" key="2">
    <source>
        <dbReference type="ARBA" id="ARBA00022475"/>
    </source>
</evidence>
<keyword evidence="3 7" id="KW-0812">Transmembrane</keyword>
<evidence type="ECO:0000256" key="1">
    <source>
        <dbReference type="ARBA" id="ARBA00004162"/>
    </source>
</evidence>
<dbReference type="Pfam" id="PF04024">
    <property type="entry name" value="PspC"/>
    <property type="match status" value="1"/>
</dbReference>
<dbReference type="EMBL" id="AZER01000008">
    <property type="protein sequence ID" value="KRL28404.1"/>
    <property type="molecule type" value="Genomic_DNA"/>
</dbReference>
<name>A0A0R1PCU7_9LACO</name>
<dbReference type="GO" id="GO:0005886">
    <property type="term" value="C:plasma membrane"/>
    <property type="evidence" value="ECO:0007669"/>
    <property type="project" value="UniProtKB-SubCell"/>
</dbReference>
<evidence type="ECO:0000259" key="8">
    <source>
        <dbReference type="Pfam" id="PF04024"/>
    </source>
</evidence>
<feature type="compositionally biased region" description="Basic and acidic residues" evidence="6">
    <location>
        <begin position="67"/>
        <end position="93"/>
    </location>
</feature>
<comment type="caution">
    <text evidence="9">The sequence shown here is derived from an EMBL/GenBank/DDBJ whole genome shotgun (WGS) entry which is preliminary data.</text>
</comment>
<dbReference type="InterPro" id="IPR052027">
    <property type="entry name" value="PspC"/>
</dbReference>